<proteinExistence type="predicted"/>
<dbReference type="EMBL" id="OX365902">
    <property type="protein sequence ID" value="CAI4061567.1"/>
    <property type="molecule type" value="Genomic_DNA"/>
</dbReference>
<evidence type="ECO:0000313" key="1">
    <source>
        <dbReference type="EMBL" id="CAI4061567.1"/>
    </source>
</evidence>
<reference evidence="1" key="1">
    <citation type="submission" date="2022-10" db="EMBL/GenBank/DDBJ databases">
        <authorList>
            <person name="Byrne P K."/>
        </authorList>
    </citation>
    <scope>NUCLEOTIDE SEQUENCE</scope>
    <source>
        <strain evidence="1">IFO1802</strain>
    </source>
</reference>
<name>A0AA35JJ62_SACK1</name>
<gene>
    <name evidence="1" type="primary">SKDI07G0880</name>
    <name evidence="1" type="ORF">SKDI_07G0880</name>
</gene>
<protein>
    <submittedName>
        <fullName evidence="1">Uncharacterized protein</fullName>
    </submittedName>
</protein>
<sequence>MAANLPGFYYDSERRRYFRISENQIVSSGGSTSQYNKDNIKRQRAREGYNKQLSVIKNKRQQTLEKYKNNLLNPLERAFRPIFYGKYTDGLSLQSAFLSRREDHQSHRPLSAGLLNVPNRMQIGMLANCVLFVTKEGSFQDKIAFATSRGCVAGFSSLSNYSEETFFISFSMAEFNPVLKYKSEPTDAFRTVKLERTIVTKEGSSNYLYHNVNDRSNVHTFVIFMQDLLSLKVLKVRQVKPKKNDCIYDSLVVGCNLIISVNDCCHFYSLTPEILPKPFIFLPKKGSSKSKGGSDITSLSFCIHEGSLPPPSKRLNSGVLYIGFRNGDSVAIKLKHIRKTTLLQYFENNEKKVENQTQFIKTTFKSIVSIKKLNSKGLIILSGMTEGEDTQRIIIIDTFLEETLVRKPTVSFRTKFLNVTKDTELFDVTDDGHYFIYGSTSARDGKGDFEVFSTILSRNLDYEKSENGNITMYPIRVMRDYCGSKGSESEFIHLHSASLPPRHATISNSMETATRQISLSSHASSENISLQKISFLIRREDSPYNGANILVTSTLV</sequence>
<accession>A0AA35JJ62</accession>
<dbReference type="Proteomes" id="UP001162087">
    <property type="component" value="Chromosome 7"/>
</dbReference>
<organism evidence="1 2">
    <name type="scientific">Saccharomyces kudriavzevii (strain ATCC MYA-4449 / AS 2.2408 / CBS 8840 / NBRC 1802 / NCYC 2889)</name>
    <name type="common">Yeast</name>
    <dbReference type="NCBI Taxonomy" id="226230"/>
    <lineage>
        <taxon>Eukaryota</taxon>
        <taxon>Fungi</taxon>
        <taxon>Dikarya</taxon>
        <taxon>Ascomycota</taxon>
        <taxon>Saccharomycotina</taxon>
        <taxon>Saccharomycetes</taxon>
        <taxon>Saccharomycetales</taxon>
        <taxon>Saccharomycetaceae</taxon>
        <taxon>Saccharomyces</taxon>
    </lineage>
</organism>
<dbReference type="OrthoDB" id="128867at2759"/>
<keyword evidence="2" id="KW-1185">Reference proteome</keyword>
<evidence type="ECO:0000313" key="2">
    <source>
        <dbReference type="Proteomes" id="UP001162087"/>
    </source>
</evidence>